<feature type="non-terminal residue" evidence="1">
    <location>
        <position position="73"/>
    </location>
</feature>
<protein>
    <submittedName>
        <fullName evidence="1">Vacuolar protein sorting 13 homolog A</fullName>
    </submittedName>
</protein>
<reference evidence="1" key="1">
    <citation type="submission" date="2016-05" db="EMBL/GenBank/DDBJ databases">
        <authorList>
            <person name="Lavstsen T."/>
            <person name="Jespersen J.S."/>
        </authorList>
    </citation>
    <scope>NUCLEOTIDE SEQUENCE</scope>
    <source>
        <tissue evidence="1">Brain</tissue>
    </source>
</reference>
<dbReference type="AlphaFoldDB" id="A0A1A8RM46"/>
<name>A0A1A8RM46_9TELE</name>
<sequence length="73" mass="7964">RESQGSGATGPASSNTVVTSAVVESQKHSKLKTTLKVDFKFDSMTLVVYSPNENVIQLLDPHDEQLKLAEFTL</sequence>
<feature type="non-terminal residue" evidence="1">
    <location>
        <position position="1"/>
    </location>
</feature>
<gene>
    <name evidence="1" type="primary">VPS13A</name>
</gene>
<proteinExistence type="predicted"/>
<reference evidence="1" key="2">
    <citation type="submission" date="2016-06" db="EMBL/GenBank/DDBJ databases">
        <title>The genome of a short-lived fish provides insights into sex chromosome evolution and the genetic control of aging.</title>
        <authorList>
            <person name="Reichwald K."/>
            <person name="Felder M."/>
            <person name="Petzold A."/>
            <person name="Koch P."/>
            <person name="Groth M."/>
            <person name="Platzer M."/>
        </authorList>
    </citation>
    <scope>NUCLEOTIDE SEQUENCE</scope>
    <source>
        <tissue evidence="1">Brain</tissue>
    </source>
</reference>
<evidence type="ECO:0000313" key="1">
    <source>
        <dbReference type="EMBL" id="SBS06443.1"/>
    </source>
</evidence>
<accession>A0A1A8RM46</accession>
<dbReference type="EMBL" id="HAEH01017652">
    <property type="protein sequence ID" value="SBS06443.1"/>
    <property type="molecule type" value="Transcribed_RNA"/>
</dbReference>
<organism evidence="1">
    <name type="scientific">Nothobranchius rachovii</name>
    <name type="common">bluefin notho</name>
    <dbReference type="NCBI Taxonomy" id="451742"/>
    <lineage>
        <taxon>Eukaryota</taxon>
        <taxon>Metazoa</taxon>
        <taxon>Chordata</taxon>
        <taxon>Craniata</taxon>
        <taxon>Vertebrata</taxon>
        <taxon>Euteleostomi</taxon>
        <taxon>Actinopterygii</taxon>
        <taxon>Neopterygii</taxon>
        <taxon>Teleostei</taxon>
        <taxon>Neoteleostei</taxon>
        <taxon>Acanthomorphata</taxon>
        <taxon>Ovalentaria</taxon>
        <taxon>Atherinomorphae</taxon>
        <taxon>Cyprinodontiformes</taxon>
        <taxon>Nothobranchiidae</taxon>
        <taxon>Nothobranchius</taxon>
    </lineage>
</organism>